<evidence type="ECO:0000313" key="20">
    <source>
        <dbReference type="Proteomes" id="UP001485043"/>
    </source>
</evidence>
<evidence type="ECO:0000259" key="18">
    <source>
        <dbReference type="Pfam" id="PF01764"/>
    </source>
</evidence>
<keyword evidence="8" id="KW-0106">Calcium</keyword>
<evidence type="ECO:0000256" key="4">
    <source>
        <dbReference type="ARBA" id="ARBA00022553"/>
    </source>
</evidence>
<evidence type="ECO:0000256" key="12">
    <source>
        <dbReference type="ARBA" id="ARBA00023136"/>
    </source>
</evidence>
<sequence>MIVVCALFVTYLLLFVTEAGIIWEGLKGSIFETERRWRVPYLLYVFAILYDAQIWVQVYGTHLILHQPPSLLNAVIWTTWIVLALMMLTFLGTFNLFPNYASRRSWEQRCRCLLFCCCCIVRAPEGYEGEQAPWVRLAELCVQVFGNADMTLSDVLTSFFLANALQRCKQQPASLQPRYQSSASDVEAGLELSCSRPESTSEGSPHQPLLDPGTAGRSRSMLALSEQAGRQHADINPASADEIQTAAHFCTFAYAAYGALLFIWSEQRYRDCCVPAAWCRGCCQLMTGRNCGMLLGPLCRCWRGSGSRNRIPDLKASNHMNREAIQQMTGLPDEDIVFVRFQKEGASSFCLPYFIAIDRSTCSVVLAIRGTLSFEDALTDLLCKPAGLDEWIREMPSQDGPPASFGSSPPPVQPAGEATSRSAHSGMVDVAKAVIEDLQREGVLQALLLGQNDSHHQQASVAPDPFPSTERQGTLPDCHSWNLVVTGHSLGAGIAALVAQYLRNYFPRMHCWAISPPGGVMDAETAEGTQEFCTSVVLGDDWVARLTLDNFERLHDDMMIAACSCKRSKVRFLVGALCGKVWREDELFVTEDNLAPEPASKLHNYLQARQAARSRGSRHAGARGYRPPGRLLSLQAKTAARRTHGRPRKYQATWVQPEELLKDGIRISSRMMADHMPDRIFFELQHLAKEATRRQIQPQD</sequence>
<evidence type="ECO:0000256" key="17">
    <source>
        <dbReference type="SAM" id="SignalP"/>
    </source>
</evidence>
<feature type="domain" description="Fungal lipase-type" evidence="18">
    <location>
        <begin position="365"/>
        <end position="549"/>
    </location>
</feature>
<evidence type="ECO:0000256" key="16">
    <source>
        <dbReference type="SAM" id="Phobius"/>
    </source>
</evidence>
<dbReference type="InterPro" id="IPR002921">
    <property type="entry name" value="Fungal_lipase-type"/>
</dbReference>
<dbReference type="Gene3D" id="3.40.50.1820">
    <property type="entry name" value="alpha/beta hydrolase"/>
    <property type="match status" value="1"/>
</dbReference>
<dbReference type="Proteomes" id="UP001485043">
    <property type="component" value="Unassembled WGS sequence"/>
</dbReference>
<dbReference type="GO" id="GO:0046872">
    <property type="term" value="F:metal ion binding"/>
    <property type="evidence" value="ECO:0007669"/>
    <property type="project" value="UniProtKB-KW"/>
</dbReference>
<dbReference type="GO" id="GO:0016298">
    <property type="term" value="F:lipase activity"/>
    <property type="evidence" value="ECO:0007669"/>
    <property type="project" value="TreeGrafter"/>
</dbReference>
<dbReference type="CDD" id="cd00519">
    <property type="entry name" value="Lipase_3"/>
    <property type="match status" value="1"/>
</dbReference>
<feature type="transmembrane region" description="Helical" evidence="16">
    <location>
        <begin position="43"/>
        <end position="65"/>
    </location>
</feature>
<evidence type="ECO:0000256" key="13">
    <source>
        <dbReference type="ARBA" id="ARBA00024531"/>
    </source>
</evidence>
<dbReference type="Pfam" id="PF01764">
    <property type="entry name" value="Lipase_3"/>
    <property type="match status" value="1"/>
</dbReference>
<feature type="chain" id="PRO_5043755042" description="sn-1-specific diacylglycerol lipase" evidence="17">
    <location>
        <begin position="20"/>
        <end position="700"/>
    </location>
</feature>
<evidence type="ECO:0000256" key="15">
    <source>
        <dbReference type="SAM" id="MobiDB-lite"/>
    </source>
</evidence>
<evidence type="ECO:0000313" key="19">
    <source>
        <dbReference type="EMBL" id="KAK9867698.1"/>
    </source>
</evidence>
<keyword evidence="10 16" id="KW-1133">Transmembrane helix</keyword>
<keyword evidence="3" id="KW-1003">Cell membrane</keyword>
<dbReference type="GO" id="GO:0016042">
    <property type="term" value="P:lipid catabolic process"/>
    <property type="evidence" value="ECO:0007669"/>
    <property type="project" value="UniProtKB-KW"/>
</dbReference>
<evidence type="ECO:0000256" key="6">
    <source>
        <dbReference type="ARBA" id="ARBA00022723"/>
    </source>
</evidence>
<keyword evidence="11" id="KW-0443">Lipid metabolism</keyword>
<keyword evidence="6" id="KW-0479">Metal-binding</keyword>
<organism evidence="19 20">
    <name type="scientific">Apatococcus fuscideae</name>
    <dbReference type="NCBI Taxonomy" id="2026836"/>
    <lineage>
        <taxon>Eukaryota</taxon>
        <taxon>Viridiplantae</taxon>
        <taxon>Chlorophyta</taxon>
        <taxon>core chlorophytes</taxon>
        <taxon>Trebouxiophyceae</taxon>
        <taxon>Chlorellales</taxon>
        <taxon>Chlorellaceae</taxon>
        <taxon>Apatococcus</taxon>
    </lineage>
</organism>
<evidence type="ECO:0000256" key="9">
    <source>
        <dbReference type="ARBA" id="ARBA00022963"/>
    </source>
</evidence>
<dbReference type="PANTHER" id="PTHR45792">
    <property type="entry name" value="DIACYLGLYCEROL LIPASE HOMOLOG-RELATED"/>
    <property type="match status" value="1"/>
</dbReference>
<evidence type="ECO:0000256" key="3">
    <source>
        <dbReference type="ARBA" id="ARBA00022475"/>
    </source>
</evidence>
<keyword evidence="7" id="KW-0378">Hydrolase</keyword>
<evidence type="ECO:0000256" key="7">
    <source>
        <dbReference type="ARBA" id="ARBA00022801"/>
    </source>
</evidence>
<comment type="subcellular location">
    <subcellularLocation>
        <location evidence="2">Cell membrane</location>
        <topology evidence="2">Multi-pass membrane protein</topology>
    </subcellularLocation>
</comment>
<evidence type="ECO:0000256" key="2">
    <source>
        <dbReference type="ARBA" id="ARBA00004651"/>
    </source>
</evidence>
<feature type="signal peptide" evidence="17">
    <location>
        <begin position="1"/>
        <end position="19"/>
    </location>
</feature>
<dbReference type="SUPFAM" id="SSF53474">
    <property type="entry name" value="alpha/beta-Hydrolases"/>
    <property type="match status" value="1"/>
</dbReference>
<proteinExistence type="predicted"/>
<evidence type="ECO:0000256" key="5">
    <source>
        <dbReference type="ARBA" id="ARBA00022692"/>
    </source>
</evidence>
<name>A0AAW1TE77_9CHLO</name>
<accession>A0AAW1TE77</accession>
<feature type="region of interest" description="Disordered" evidence="15">
    <location>
        <begin position="195"/>
        <end position="214"/>
    </location>
</feature>
<dbReference type="PANTHER" id="PTHR45792:SF8">
    <property type="entry name" value="DIACYLGLYCEROL LIPASE-ALPHA"/>
    <property type="match status" value="1"/>
</dbReference>
<gene>
    <name evidence="19" type="ORF">WJX84_009670</name>
</gene>
<dbReference type="AlphaFoldDB" id="A0AAW1TE77"/>
<dbReference type="GO" id="GO:0005886">
    <property type="term" value="C:plasma membrane"/>
    <property type="evidence" value="ECO:0007669"/>
    <property type="project" value="UniProtKB-SubCell"/>
</dbReference>
<evidence type="ECO:0000256" key="1">
    <source>
        <dbReference type="ARBA" id="ARBA00001913"/>
    </source>
</evidence>
<dbReference type="EMBL" id="JALJOV010000070">
    <property type="protein sequence ID" value="KAK9867698.1"/>
    <property type="molecule type" value="Genomic_DNA"/>
</dbReference>
<keyword evidence="17" id="KW-0732">Signal</keyword>
<dbReference type="InterPro" id="IPR029058">
    <property type="entry name" value="AB_hydrolase_fold"/>
</dbReference>
<keyword evidence="9" id="KW-0442">Lipid degradation</keyword>
<keyword evidence="4" id="KW-0597">Phosphoprotein</keyword>
<keyword evidence="20" id="KW-1185">Reference proteome</keyword>
<feature type="region of interest" description="Disordered" evidence="15">
    <location>
        <begin position="393"/>
        <end position="423"/>
    </location>
</feature>
<reference evidence="19 20" key="1">
    <citation type="journal article" date="2024" name="Nat. Commun.">
        <title>Phylogenomics reveals the evolutionary origins of lichenization in chlorophyte algae.</title>
        <authorList>
            <person name="Puginier C."/>
            <person name="Libourel C."/>
            <person name="Otte J."/>
            <person name="Skaloud P."/>
            <person name="Haon M."/>
            <person name="Grisel S."/>
            <person name="Petersen M."/>
            <person name="Berrin J.G."/>
            <person name="Delaux P.M."/>
            <person name="Dal Grande F."/>
            <person name="Keller J."/>
        </authorList>
    </citation>
    <scope>NUCLEOTIDE SEQUENCE [LARGE SCALE GENOMIC DNA]</scope>
    <source>
        <strain evidence="19 20">SAG 2523</strain>
    </source>
</reference>
<keyword evidence="12 16" id="KW-0472">Membrane</keyword>
<comment type="cofactor">
    <cofactor evidence="1">
        <name>Ca(2+)</name>
        <dbReference type="ChEBI" id="CHEBI:29108"/>
    </cofactor>
</comment>
<dbReference type="InterPro" id="IPR052214">
    <property type="entry name" value="DAG_Lipase-Related"/>
</dbReference>
<keyword evidence="5 16" id="KW-0812">Transmembrane</keyword>
<evidence type="ECO:0000256" key="14">
    <source>
        <dbReference type="ARBA" id="ARBA00026104"/>
    </source>
</evidence>
<feature type="transmembrane region" description="Helical" evidence="16">
    <location>
        <begin position="77"/>
        <end position="97"/>
    </location>
</feature>
<comment type="catalytic activity">
    <reaction evidence="13">
        <text>a 1,2-diacyl-sn-glycerol + H2O = a 2-acylglycerol + a fatty acid + H(+)</text>
        <dbReference type="Rhea" id="RHEA:33275"/>
        <dbReference type="ChEBI" id="CHEBI:15377"/>
        <dbReference type="ChEBI" id="CHEBI:15378"/>
        <dbReference type="ChEBI" id="CHEBI:17389"/>
        <dbReference type="ChEBI" id="CHEBI:17815"/>
        <dbReference type="ChEBI" id="CHEBI:28868"/>
        <dbReference type="EC" id="3.1.1.116"/>
    </reaction>
    <physiologicalReaction direction="left-to-right" evidence="13">
        <dbReference type="Rhea" id="RHEA:33276"/>
    </physiologicalReaction>
</comment>
<dbReference type="EC" id="3.1.1.116" evidence="14"/>
<evidence type="ECO:0000256" key="8">
    <source>
        <dbReference type="ARBA" id="ARBA00022837"/>
    </source>
</evidence>
<evidence type="ECO:0000256" key="11">
    <source>
        <dbReference type="ARBA" id="ARBA00023098"/>
    </source>
</evidence>
<evidence type="ECO:0000256" key="10">
    <source>
        <dbReference type="ARBA" id="ARBA00022989"/>
    </source>
</evidence>
<protein>
    <recommendedName>
        <fullName evidence="14">sn-1-specific diacylglycerol lipase</fullName>
        <ecNumber evidence="14">3.1.1.116</ecNumber>
    </recommendedName>
</protein>
<comment type="caution">
    <text evidence="19">The sequence shown here is derived from an EMBL/GenBank/DDBJ whole genome shotgun (WGS) entry which is preliminary data.</text>
</comment>